<protein>
    <submittedName>
        <fullName evidence="1">Uncharacterized protein</fullName>
    </submittedName>
</protein>
<sequence length="154" mass="17900">MGASWKEKVESFKPQVVGAESKNHMNLKLVECIKKAQMNCAMGKDSNMNPKPKFNSEYYRIIGAVERIMDDVEESYTRISKDKVVKLTRHKERKRKPISRAIQNVYVIYKFRTSGIDSREMKFLGGRLFIHNNLGDREKRLDSSSSQARDNVMH</sequence>
<accession>A0A397VLN9</accession>
<dbReference type="EMBL" id="QKWP01000295">
    <property type="protein sequence ID" value="RIB22731.1"/>
    <property type="molecule type" value="Genomic_DNA"/>
</dbReference>
<organism evidence="1 2">
    <name type="scientific">Gigaspora rosea</name>
    <dbReference type="NCBI Taxonomy" id="44941"/>
    <lineage>
        <taxon>Eukaryota</taxon>
        <taxon>Fungi</taxon>
        <taxon>Fungi incertae sedis</taxon>
        <taxon>Mucoromycota</taxon>
        <taxon>Glomeromycotina</taxon>
        <taxon>Glomeromycetes</taxon>
        <taxon>Diversisporales</taxon>
        <taxon>Gigasporaceae</taxon>
        <taxon>Gigaspora</taxon>
    </lineage>
</organism>
<gene>
    <name evidence="1" type="ORF">C2G38_2243118</name>
</gene>
<proteinExistence type="predicted"/>
<dbReference type="Proteomes" id="UP000266673">
    <property type="component" value="Unassembled WGS sequence"/>
</dbReference>
<name>A0A397VLN9_9GLOM</name>
<dbReference type="AlphaFoldDB" id="A0A397VLN9"/>
<keyword evidence="2" id="KW-1185">Reference proteome</keyword>
<evidence type="ECO:0000313" key="1">
    <source>
        <dbReference type="EMBL" id="RIB22731.1"/>
    </source>
</evidence>
<reference evidence="1 2" key="1">
    <citation type="submission" date="2018-06" db="EMBL/GenBank/DDBJ databases">
        <title>Comparative genomics reveals the genomic features of Rhizophagus irregularis, R. cerebriforme, R. diaphanum and Gigaspora rosea, and their symbiotic lifestyle signature.</title>
        <authorList>
            <person name="Morin E."/>
            <person name="San Clemente H."/>
            <person name="Chen E.C.H."/>
            <person name="De La Providencia I."/>
            <person name="Hainaut M."/>
            <person name="Kuo A."/>
            <person name="Kohler A."/>
            <person name="Murat C."/>
            <person name="Tang N."/>
            <person name="Roy S."/>
            <person name="Loubradou J."/>
            <person name="Henrissat B."/>
            <person name="Grigoriev I.V."/>
            <person name="Corradi N."/>
            <person name="Roux C."/>
            <person name="Martin F.M."/>
        </authorList>
    </citation>
    <scope>NUCLEOTIDE SEQUENCE [LARGE SCALE GENOMIC DNA]</scope>
    <source>
        <strain evidence="1 2">DAOM 194757</strain>
    </source>
</reference>
<evidence type="ECO:0000313" key="2">
    <source>
        <dbReference type="Proteomes" id="UP000266673"/>
    </source>
</evidence>
<comment type="caution">
    <text evidence="1">The sequence shown here is derived from an EMBL/GenBank/DDBJ whole genome shotgun (WGS) entry which is preliminary data.</text>
</comment>